<dbReference type="VEuPathDB" id="FungiDB:UREG_06065"/>
<evidence type="ECO:0000313" key="2">
    <source>
        <dbReference type="EMBL" id="EEP81223.1"/>
    </source>
</evidence>
<evidence type="ECO:0000256" key="1">
    <source>
        <dbReference type="SAM" id="MobiDB-lite"/>
    </source>
</evidence>
<dbReference type="KEGG" id="ure:UREG_06065"/>
<dbReference type="EMBL" id="CH476617">
    <property type="protein sequence ID" value="EEP81223.1"/>
    <property type="molecule type" value="Genomic_DNA"/>
</dbReference>
<accession>C4JUC6</accession>
<name>C4JUC6_UNCRE</name>
<dbReference type="RefSeq" id="XP_002585376.1">
    <property type="nucleotide sequence ID" value="XM_002585330.1"/>
</dbReference>
<sequence length="218" mass="24216">MGDAPEKGWPFIRRVTTYADEKECERIVECFEDEESLDIGPEHAFCDERHEPACNEQPADFPIVVWVIHHPLRNGKRGCLPLCAYSSAIEEHLEGTFRPISEGRVNATLGGDDPFLSQSPRRTTGIATTAVHGGMVMSLAVQDMDCAIVSFDVHKKRHVCNPQDEKPAKHLIDKGNSRITHFDGGRQPTPVEEPLEEGVWHDGTARSALPSPTKVLSR</sequence>
<feature type="region of interest" description="Disordered" evidence="1">
    <location>
        <begin position="176"/>
        <end position="218"/>
    </location>
</feature>
<keyword evidence="3" id="KW-1185">Reference proteome</keyword>
<gene>
    <name evidence="2" type="ORF">UREG_06065</name>
</gene>
<dbReference type="HOGENOM" id="CLU_1267739_0_0_1"/>
<protein>
    <submittedName>
        <fullName evidence="2">Uncharacterized protein</fullName>
    </submittedName>
</protein>
<organism evidence="2 3">
    <name type="scientific">Uncinocarpus reesii (strain UAMH 1704)</name>
    <dbReference type="NCBI Taxonomy" id="336963"/>
    <lineage>
        <taxon>Eukaryota</taxon>
        <taxon>Fungi</taxon>
        <taxon>Dikarya</taxon>
        <taxon>Ascomycota</taxon>
        <taxon>Pezizomycotina</taxon>
        <taxon>Eurotiomycetes</taxon>
        <taxon>Eurotiomycetidae</taxon>
        <taxon>Onygenales</taxon>
        <taxon>Onygenaceae</taxon>
        <taxon>Uncinocarpus</taxon>
    </lineage>
</organism>
<dbReference type="Proteomes" id="UP000002058">
    <property type="component" value="Unassembled WGS sequence"/>
</dbReference>
<dbReference type="GeneID" id="8438971"/>
<dbReference type="AlphaFoldDB" id="C4JUC6"/>
<proteinExistence type="predicted"/>
<dbReference type="InParanoid" id="C4JUC6"/>
<evidence type="ECO:0000313" key="3">
    <source>
        <dbReference type="Proteomes" id="UP000002058"/>
    </source>
</evidence>
<reference evidence="3" key="1">
    <citation type="journal article" date="2009" name="Genome Res.">
        <title>Comparative genomic analyses of the human fungal pathogens Coccidioides and their relatives.</title>
        <authorList>
            <person name="Sharpton T.J."/>
            <person name="Stajich J.E."/>
            <person name="Rounsley S.D."/>
            <person name="Gardner M.J."/>
            <person name="Wortman J.R."/>
            <person name="Jordar V.S."/>
            <person name="Maiti R."/>
            <person name="Kodira C.D."/>
            <person name="Neafsey D.E."/>
            <person name="Zeng Q."/>
            <person name="Hung C.-Y."/>
            <person name="McMahan C."/>
            <person name="Muszewska A."/>
            <person name="Grynberg M."/>
            <person name="Mandel M.A."/>
            <person name="Kellner E.M."/>
            <person name="Barker B.M."/>
            <person name="Galgiani J.N."/>
            <person name="Orbach M.J."/>
            <person name="Kirkland T.N."/>
            <person name="Cole G.T."/>
            <person name="Henn M.R."/>
            <person name="Birren B.W."/>
            <person name="Taylor J.W."/>
        </authorList>
    </citation>
    <scope>NUCLEOTIDE SEQUENCE [LARGE SCALE GENOMIC DNA]</scope>
    <source>
        <strain evidence="3">UAMH 1704</strain>
    </source>
</reference>